<sequence length="458" mass="51109">MIRALSAAITVAMLSGCAGIVHNQSMEQFNTSFNSGDLVAASQFSMKEAGYNPENKSVDNLLWGLEAGAVLSYAGEYEQSTILLDASEKMMKSEDQEGVVNETAELGLSMLGNDAMMAYEQTQYDGVMANTIKAWNFMFKSDFNDARVEWNRAEERQRRAVEYFAKQIKEQKEQLDEKEQEAAEYADKSAQSDETKQLLAKNGVTLDKWQPYDGFVNPYTTYSYGLNLLLNGKSVSDFQKASDAFKRVYGMTNSKWVQNDIELALAKSKGNSDSLDDMVWVIFENGQSAVKEEFRVDLPVFLLSDDVSYVGMALPRLKERQMAHEYIEVGGVKTQVIADIDKVIGAEFEKLYPMILTREISRTVLKTVVQKQAMDSNQILGNLLAVTQVATTNADTRSFTSLPKQFQTAHFKKKDSTIKVKAGNHQLDVVLDPNAKQHIVHVKAISSGVAPIVRVINI</sequence>
<proteinExistence type="predicted"/>
<evidence type="ECO:0000313" key="3">
    <source>
        <dbReference type="EMBL" id="GIU02213.1"/>
    </source>
</evidence>
<keyword evidence="4" id="KW-1185">Reference proteome</keyword>
<feature type="signal peptide" evidence="2">
    <location>
        <begin position="1"/>
        <end position="23"/>
    </location>
</feature>
<feature type="coiled-coil region" evidence="1">
    <location>
        <begin position="161"/>
        <end position="195"/>
    </location>
</feature>
<name>A0ABQ4NTH0_9GAMM</name>
<keyword evidence="1" id="KW-0175">Coiled coil</keyword>
<gene>
    <name evidence="3" type="ORF">TUM4630_33130</name>
</gene>
<organism evidence="3 4">
    <name type="scientific">Shewanella algidipiscicola</name>
    <dbReference type="NCBI Taxonomy" id="614070"/>
    <lineage>
        <taxon>Bacteria</taxon>
        <taxon>Pseudomonadati</taxon>
        <taxon>Pseudomonadota</taxon>
        <taxon>Gammaproteobacteria</taxon>
        <taxon>Alteromonadales</taxon>
        <taxon>Shewanellaceae</taxon>
        <taxon>Shewanella</taxon>
    </lineage>
</organism>
<evidence type="ECO:0008006" key="5">
    <source>
        <dbReference type="Google" id="ProtNLM"/>
    </source>
</evidence>
<evidence type="ECO:0000313" key="4">
    <source>
        <dbReference type="Proteomes" id="UP000761574"/>
    </source>
</evidence>
<evidence type="ECO:0000256" key="1">
    <source>
        <dbReference type="SAM" id="Coils"/>
    </source>
</evidence>
<reference evidence="3 4" key="1">
    <citation type="submission" date="2021-05" db="EMBL/GenBank/DDBJ databases">
        <title>Molecular characterization for Shewanella algae harboring chromosomal blaOXA-55-like strains isolated from clinical and environment sample.</title>
        <authorList>
            <person name="Ohama Y."/>
            <person name="Aoki K."/>
            <person name="Harada S."/>
            <person name="Moriya K."/>
            <person name="Ishii Y."/>
            <person name="Tateda K."/>
        </authorList>
    </citation>
    <scope>NUCLEOTIDE SEQUENCE [LARGE SCALE GENOMIC DNA]</scope>
    <source>
        <strain evidence="3 4">LMG 23746</strain>
    </source>
</reference>
<keyword evidence="2" id="KW-0732">Signal</keyword>
<dbReference type="Proteomes" id="UP000761574">
    <property type="component" value="Unassembled WGS sequence"/>
</dbReference>
<accession>A0ABQ4NTH0</accession>
<evidence type="ECO:0000256" key="2">
    <source>
        <dbReference type="SAM" id="SignalP"/>
    </source>
</evidence>
<dbReference type="RefSeq" id="WP_249038206.1">
    <property type="nucleotide sequence ID" value="NZ_BPFB01000058.1"/>
</dbReference>
<comment type="caution">
    <text evidence="3">The sequence shown here is derived from an EMBL/GenBank/DDBJ whole genome shotgun (WGS) entry which is preliminary data.</text>
</comment>
<feature type="chain" id="PRO_5047440453" description="Lipoprotein" evidence="2">
    <location>
        <begin position="24"/>
        <end position="458"/>
    </location>
</feature>
<dbReference type="PROSITE" id="PS51257">
    <property type="entry name" value="PROKAR_LIPOPROTEIN"/>
    <property type="match status" value="1"/>
</dbReference>
<protein>
    <recommendedName>
        <fullName evidence="5">Lipoprotein</fullName>
    </recommendedName>
</protein>
<dbReference type="EMBL" id="BPFB01000058">
    <property type="protein sequence ID" value="GIU02213.1"/>
    <property type="molecule type" value="Genomic_DNA"/>
</dbReference>